<dbReference type="STRING" id="1760988.SAMN02949497_2419"/>
<proteinExistence type="predicted"/>
<feature type="transmembrane region" description="Helical" evidence="6">
    <location>
        <begin position="396"/>
        <end position="426"/>
    </location>
</feature>
<evidence type="ECO:0000256" key="1">
    <source>
        <dbReference type="ARBA" id="ARBA00004141"/>
    </source>
</evidence>
<reference evidence="7 8" key="1">
    <citation type="submission" date="2016-12" db="EMBL/GenBank/DDBJ databases">
        <authorList>
            <person name="Song W.-J."/>
            <person name="Kurnit D.M."/>
        </authorList>
    </citation>
    <scope>NUCLEOTIDE SEQUENCE [LARGE SCALE GENOMIC DNA]</scope>
    <source>
        <strain evidence="7 8">175</strain>
    </source>
</reference>
<evidence type="ECO:0000256" key="3">
    <source>
        <dbReference type="ARBA" id="ARBA00022989"/>
    </source>
</evidence>
<organism evidence="7 8">
    <name type="scientific">Methylomagnum ishizawai</name>
    <dbReference type="NCBI Taxonomy" id="1760988"/>
    <lineage>
        <taxon>Bacteria</taxon>
        <taxon>Pseudomonadati</taxon>
        <taxon>Pseudomonadota</taxon>
        <taxon>Gammaproteobacteria</taxon>
        <taxon>Methylococcales</taxon>
        <taxon>Methylococcaceae</taxon>
        <taxon>Methylomagnum</taxon>
    </lineage>
</organism>
<feature type="region of interest" description="Disordered" evidence="5">
    <location>
        <begin position="306"/>
        <end position="329"/>
    </location>
</feature>
<evidence type="ECO:0000256" key="5">
    <source>
        <dbReference type="SAM" id="MobiDB-lite"/>
    </source>
</evidence>
<evidence type="ECO:0000313" key="7">
    <source>
        <dbReference type="EMBL" id="SMF95075.1"/>
    </source>
</evidence>
<dbReference type="Pfam" id="PF04632">
    <property type="entry name" value="FUSC"/>
    <property type="match status" value="2"/>
</dbReference>
<evidence type="ECO:0000256" key="4">
    <source>
        <dbReference type="ARBA" id="ARBA00023136"/>
    </source>
</evidence>
<feature type="transmembrane region" description="Helical" evidence="6">
    <location>
        <begin position="112"/>
        <end position="141"/>
    </location>
</feature>
<keyword evidence="8" id="KW-1185">Reference proteome</keyword>
<feature type="transmembrane region" description="Helical" evidence="6">
    <location>
        <begin position="489"/>
        <end position="509"/>
    </location>
</feature>
<feature type="transmembrane region" description="Helical" evidence="6">
    <location>
        <begin position="82"/>
        <end position="100"/>
    </location>
</feature>
<feature type="transmembrane region" description="Helical" evidence="6">
    <location>
        <begin position="153"/>
        <end position="176"/>
    </location>
</feature>
<keyword evidence="4 6" id="KW-0472">Membrane</keyword>
<protein>
    <submittedName>
        <fullName evidence="7">Uncharacterized membrane protein YccC</fullName>
    </submittedName>
</protein>
<dbReference type="InterPro" id="IPR052430">
    <property type="entry name" value="IVT-Associated"/>
</dbReference>
<gene>
    <name evidence="7" type="ORF">SAMN02949497_2419</name>
</gene>
<comment type="subcellular location">
    <subcellularLocation>
        <location evidence="1">Membrane</location>
        <topology evidence="1">Multi-pass membrane protein</topology>
    </subcellularLocation>
</comment>
<feature type="transmembrane region" description="Helical" evidence="6">
    <location>
        <begin position="464"/>
        <end position="482"/>
    </location>
</feature>
<feature type="transmembrane region" description="Helical" evidence="6">
    <location>
        <begin position="521"/>
        <end position="539"/>
    </location>
</feature>
<dbReference type="PANTHER" id="PTHR47804:SF3">
    <property type="entry name" value="PROTEIN BRE4"/>
    <property type="match status" value="1"/>
</dbReference>
<keyword evidence="3 6" id="KW-1133">Transmembrane helix</keyword>
<dbReference type="InterPro" id="IPR006726">
    <property type="entry name" value="PHBA_efflux_AaeB/fusaric-R"/>
</dbReference>
<dbReference type="Proteomes" id="UP000192923">
    <property type="component" value="Unassembled WGS sequence"/>
</dbReference>
<dbReference type="GO" id="GO:0022857">
    <property type="term" value="F:transmembrane transporter activity"/>
    <property type="evidence" value="ECO:0007669"/>
    <property type="project" value="InterPro"/>
</dbReference>
<dbReference type="EMBL" id="FXAM01000001">
    <property type="protein sequence ID" value="SMF95075.1"/>
    <property type="molecule type" value="Genomic_DNA"/>
</dbReference>
<dbReference type="RefSeq" id="WP_085212996.1">
    <property type="nucleotide sequence ID" value="NZ_FXAM01000001.1"/>
</dbReference>
<dbReference type="OrthoDB" id="105720at2"/>
<name>A0A1Y6D545_9GAMM</name>
<feature type="transmembrane region" description="Helical" evidence="6">
    <location>
        <begin position="31"/>
        <end position="49"/>
    </location>
</feature>
<dbReference type="PANTHER" id="PTHR47804">
    <property type="entry name" value="60S RIBOSOMAL PROTEIN L19"/>
    <property type="match status" value="1"/>
</dbReference>
<dbReference type="GO" id="GO:0005886">
    <property type="term" value="C:plasma membrane"/>
    <property type="evidence" value="ECO:0007669"/>
    <property type="project" value="InterPro"/>
</dbReference>
<sequence length="744" mass="81914">MRNLWRSLWYGLSLADFLRVELRWTPVRRIFTIRLFAVLMFISLVSVTLRPPPTIALSFAFVMMLGSAMTDYAMTLLTALRLVKLVLIAIGLSILSLALWGDQPWFLVPWSFGLITLLLFHARTTGSPTIMAVLYVAVVLMNAEQPGRNIYSALWLFPTLVMLTFGSALVAHLTLWPQDPLDELKQHLSGRLDTIIHMLDRLVAPGQADAANGDPPLRDRPRPGAISRHFHLLGNAEYAHPEIKAKRPEWTDLIVEIDTWFNNVSALTRLVQGRETPRRFGGREFSRLLDNAALCRELRADFLESKVPRPEPAPRLPEHTAPKPPSDPPVAHFVHRLDDAASRIRKTLADLHGAEAQAPAFGARPEPKFEPPGLPALLGRAYWIDNIDALHFGMKFALATLVCLLVIEALHWPDIGTAMLTCVIVAQSSLGASYRMSLLRIVGAILGGVLAYTFIIAVQPALDTVAGFLLAIAPVCWLAAWVGSGSPRIAYIGTQIGFSFANAVLPGYGPVTHLASAWDRVLGILLGIVVAGLIDYLVWPQHSERMSMARLVATLRTLGKFLSLETASADKALSAGALMRSIDADLQRSASLLEHAEIEPGAQKPEAAARVYAIDLVLDAMHGVARVVQARHRYHLDSSFRAKTQPLLERQDALNQALSETLSRMIHRIEQKPSPPAPSCRPLLTQLENSARELISTPGMDWETQKSILACVDLDKILLDYMEGLESLVDNLGDTSSPASIQRG</sequence>
<accession>A0A1Y6D545</accession>
<feature type="transmembrane region" description="Helical" evidence="6">
    <location>
        <begin position="438"/>
        <end position="458"/>
    </location>
</feature>
<dbReference type="AlphaFoldDB" id="A0A1Y6D545"/>
<evidence type="ECO:0000256" key="2">
    <source>
        <dbReference type="ARBA" id="ARBA00022692"/>
    </source>
</evidence>
<feature type="transmembrane region" description="Helical" evidence="6">
    <location>
        <begin position="55"/>
        <end position="75"/>
    </location>
</feature>
<evidence type="ECO:0000313" key="8">
    <source>
        <dbReference type="Proteomes" id="UP000192923"/>
    </source>
</evidence>
<evidence type="ECO:0000256" key="6">
    <source>
        <dbReference type="SAM" id="Phobius"/>
    </source>
</evidence>
<keyword evidence="2 6" id="KW-0812">Transmembrane</keyword>